<feature type="transmembrane region" description="Helical" evidence="6">
    <location>
        <begin position="162"/>
        <end position="184"/>
    </location>
</feature>
<dbReference type="InterPro" id="IPR036259">
    <property type="entry name" value="MFS_trans_sf"/>
</dbReference>
<name>A0ABT5MWB4_9BURK</name>
<evidence type="ECO:0000256" key="6">
    <source>
        <dbReference type="SAM" id="Phobius"/>
    </source>
</evidence>
<dbReference type="PANTHER" id="PTHR43124">
    <property type="entry name" value="PURINE EFFLUX PUMP PBUE"/>
    <property type="match status" value="1"/>
</dbReference>
<sequence length="389" mass="39887">MNTRTTRAPGLVALMVAHCAGMVDLIALPVWIGTLVQHYRLDPQQAGALATSFLAGAVLASITLATRFQRLSPRWVATGGYAVSALCFAWLTQPLPYGAMVALHALGGLSAGLSLSATHGTIARSHNPHRRFALVGVALGVFAVAFMAVVPGWIAMHGGPRLFAVFSAVMALAAVACALAFPAPELARPQAGEPGHPTANTRIPAPVWFGIIGVSAMALVQSMTFSFLELVGHGRGYSAAQVTGVLVVLGLVNLLPAGLAALLQQRWPARRVLIAGPLLQALLAAVIMGAPHFMAYALAASVFAAVMIFTHTFAFGLMAQLEPSGRAMAATPAMLMVGAALGPVLGGTLVKAAGYTSLGVAALLIGAVALACMSRLPTTPSSPLTPETA</sequence>
<evidence type="ECO:0000313" key="7">
    <source>
        <dbReference type="EMBL" id="MDD0837746.1"/>
    </source>
</evidence>
<dbReference type="Pfam" id="PF07690">
    <property type="entry name" value="MFS_1"/>
    <property type="match status" value="1"/>
</dbReference>
<dbReference type="InterPro" id="IPR011701">
    <property type="entry name" value="MFS"/>
</dbReference>
<feature type="transmembrane region" description="Helical" evidence="6">
    <location>
        <begin position="205"/>
        <end position="228"/>
    </location>
</feature>
<protein>
    <submittedName>
        <fullName evidence="7">MFS transporter</fullName>
    </submittedName>
</protein>
<comment type="subcellular location">
    <subcellularLocation>
        <location evidence="1">Cell membrane</location>
        <topology evidence="1">Multi-pass membrane protein</topology>
    </subcellularLocation>
</comment>
<gene>
    <name evidence="7" type="ORF">PSQ40_04090</name>
</gene>
<comment type="caution">
    <text evidence="7">The sequence shown here is derived from an EMBL/GenBank/DDBJ whole genome shotgun (WGS) entry which is preliminary data.</text>
</comment>
<feature type="transmembrane region" description="Helical" evidence="6">
    <location>
        <begin position="46"/>
        <end position="68"/>
    </location>
</feature>
<evidence type="ECO:0000256" key="2">
    <source>
        <dbReference type="ARBA" id="ARBA00022475"/>
    </source>
</evidence>
<feature type="transmembrane region" description="Helical" evidence="6">
    <location>
        <begin position="97"/>
        <end position="120"/>
    </location>
</feature>
<keyword evidence="3 6" id="KW-0812">Transmembrane</keyword>
<dbReference type="Gene3D" id="1.20.1250.20">
    <property type="entry name" value="MFS general substrate transporter like domains"/>
    <property type="match status" value="1"/>
</dbReference>
<reference evidence="7 8" key="1">
    <citation type="submission" date="2023-02" db="EMBL/GenBank/DDBJ databases">
        <title>Bacterial whole genomic sequence of Curvibacter sp. HBC61.</title>
        <authorList>
            <person name="Le V."/>
            <person name="Ko S.-R."/>
            <person name="Ahn C.-Y."/>
            <person name="Oh H.-M."/>
        </authorList>
    </citation>
    <scope>NUCLEOTIDE SEQUENCE [LARGE SCALE GENOMIC DNA]</scope>
    <source>
        <strain evidence="7 8">HBC61</strain>
    </source>
</reference>
<dbReference type="RefSeq" id="WP_273949013.1">
    <property type="nucleotide sequence ID" value="NZ_JAQSIP010000002.1"/>
</dbReference>
<evidence type="ECO:0000256" key="4">
    <source>
        <dbReference type="ARBA" id="ARBA00022989"/>
    </source>
</evidence>
<feature type="transmembrane region" description="Helical" evidence="6">
    <location>
        <begin position="75"/>
        <end position="91"/>
    </location>
</feature>
<organism evidence="7 8">
    <name type="scientific">Curvibacter cyanobacteriorum</name>
    <dbReference type="NCBI Taxonomy" id="3026422"/>
    <lineage>
        <taxon>Bacteria</taxon>
        <taxon>Pseudomonadati</taxon>
        <taxon>Pseudomonadota</taxon>
        <taxon>Betaproteobacteria</taxon>
        <taxon>Burkholderiales</taxon>
        <taxon>Comamonadaceae</taxon>
        <taxon>Curvibacter</taxon>
    </lineage>
</organism>
<feature type="transmembrane region" description="Helical" evidence="6">
    <location>
        <begin position="352"/>
        <end position="373"/>
    </location>
</feature>
<keyword evidence="8" id="KW-1185">Reference proteome</keyword>
<feature type="transmembrane region" description="Helical" evidence="6">
    <location>
        <begin position="327"/>
        <end position="346"/>
    </location>
</feature>
<dbReference type="InterPro" id="IPR050189">
    <property type="entry name" value="MFS_Efflux_Transporters"/>
</dbReference>
<feature type="transmembrane region" description="Helical" evidence="6">
    <location>
        <begin position="132"/>
        <end position="156"/>
    </location>
</feature>
<accession>A0ABT5MWB4</accession>
<feature type="transmembrane region" description="Helical" evidence="6">
    <location>
        <begin position="296"/>
        <end position="315"/>
    </location>
</feature>
<keyword evidence="4 6" id="KW-1133">Transmembrane helix</keyword>
<keyword evidence="2" id="KW-1003">Cell membrane</keyword>
<dbReference type="SUPFAM" id="SSF103473">
    <property type="entry name" value="MFS general substrate transporter"/>
    <property type="match status" value="1"/>
</dbReference>
<feature type="transmembrane region" description="Helical" evidence="6">
    <location>
        <begin position="12"/>
        <end position="34"/>
    </location>
</feature>
<keyword evidence="5 6" id="KW-0472">Membrane</keyword>
<evidence type="ECO:0000256" key="3">
    <source>
        <dbReference type="ARBA" id="ARBA00022692"/>
    </source>
</evidence>
<evidence type="ECO:0000256" key="1">
    <source>
        <dbReference type="ARBA" id="ARBA00004651"/>
    </source>
</evidence>
<dbReference type="Proteomes" id="UP001528673">
    <property type="component" value="Unassembled WGS sequence"/>
</dbReference>
<proteinExistence type="predicted"/>
<dbReference type="EMBL" id="JAQSIP010000002">
    <property type="protein sequence ID" value="MDD0837746.1"/>
    <property type="molecule type" value="Genomic_DNA"/>
</dbReference>
<evidence type="ECO:0000313" key="8">
    <source>
        <dbReference type="Proteomes" id="UP001528673"/>
    </source>
</evidence>
<dbReference type="PANTHER" id="PTHR43124:SF10">
    <property type="entry name" value="PURINE EFFLUX PUMP PBUE"/>
    <property type="match status" value="1"/>
</dbReference>
<evidence type="ECO:0000256" key="5">
    <source>
        <dbReference type="ARBA" id="ARBA00023136"/>
    </source>
</evidence>
<feature type="transmembrane region" description="Helical" evidence="6">
    <location>
        <begin position="240"/>
        <end position="263"/>
    </location>
</feature>